<dbReference type="PROSITE" id="PS51173">
    <property type="entry name" value="CBM2"/>
    <property type="match status" value="1"/>
</dbReference>
<evidence type="ECO:0000256" key="3">
    <source>
        <dbReference type="ARBA" id="ARBA00022651"/>
    </source>
</evidence>
<dbReference type="InterPro" id="IPR031158">
    <property type="entry name" value="GH10_AS"/>
</dbReference>
<evidence type="ECO:0000256" key="8">
    <source>
        <dbReference type="ARBA" id="ARBA00023326"/>
    </source>
</evidence>
<reference evidence="14 15" key="1">
    <citation type="submission" date="2019-01" db="EMBL/GenBank/DDBJ databases">
        <title>Draft genome sequence of Dictyobacter sp. Uno17.</title>
        <authorList>
            <person name="Wang C.M."/>
            <person name="Zheng Y."/>
            <person name="Sakai Y."/>
            <person name="Abe K."/>
            <person name="Yokota A."/>
            <person name="Yabe S."/>
        </authorList>
    </citation>
    <scope>NUCLEOTIDE SEQUENCE [LARGE SCALE GENOMIC DNA]</scope>
    <source>
        <strain evidence="14 15">Uno17</strain>
    </source>
</reference>
<keyword evidence="8 10" id="KW-0624">Polysaccharide degradation</keyword>
<dbReference type="InterPro" id="IPR001000">
    <property type="entry name" value="GH10_dom"/>
</dbReference>
<keyword evidence="15" id="KW-1185">Reference proteome</keyword>
<dbReference type="GO" id="GO:0031176">
    <property type="term" value="F:endo-1,4-beta-xylanase activity"/>
    <property type="evidence" value="ECO:0007669"/>
    <property type="project" value="UniProtKB-EC"/>
</dbReference>
<dbReference type="RefSeq" id="WP_149404735.1">
    <property type="nucleotide sequence ID" value="NZ_BIXY01000179.1"/>
</dbReference>
<dbReference type="Pfam" id="PF00331">
    <property type="entry name" value="Glyco_hydro_10"/>
    <property type="match status" value="1"/>
</dbReference>
<dbReference type="GO" id="GO:0045493">
    <property type="term" value="P:xylan catabolic process"/>
    <property type="evidence" value="ECO:0007669"/>
    <property type="project" value="UniProtKB-KW"/>
</dbReference>
<dbReference type="InterPro" id="IPR021720">
    <property type="entry name" value="Malectin_dom"/>
</dbReference>
<dbReference type="PANTHER" id="PTHR31490">
    <property type="entry name" value="GLYCOSYL HYDROLASE"/>
    <property type="match status" value="1"/>
</dbReference>
<dbReference type="SMART" id="SM00637">
    <property type="entry name" value="CBD_II"/>
    <property type="match status" value="1"/>
</dbReference>
<keyword evidence="4" id="KW-0732">Signal</keyword>
<gene>
    <name evidence="14" type="ORF">KDI_55110</name>
</gene>
<sequence>MFYRFPRKWFFVITLSFLLIALGSSTFFLTRTSAATTLKSAAAATGRIFASAVAASHLSDSQYVTTLDNEFSGLTPENEMKWDATEPSRNSFSFGSADQIVSHAQSQNMKIRGHTLVWHNQLPGWVSGIGSGSDLLSAMKNHITTVMTHFKGKIWYWDVVNEAFNEDGSRRSDPFQNLIGNSYIETAFVTAHAADPNAKLCYNDYNLDGINAKSTGVYTMVRDFKSRGVPIDCVGFQTHLNAGQDLSSYQANLQRFADLGVDVQITELDVAGSGTQQANTYRTVVQACVALSRCNDITVWGITDKYSWRASSTPLLFDGNYQKKPAYDAVIQALSSGTPVTPTPTPIGTPVTASSYAVDAGGTATGTFAADAYYNGGSTYSTTSSIDTSGVSNPAPQSVYQTERYGNMTYSFPNLKPGTQYTVRLHEAELYWTSSGQRTFNVAINGQQVLTNFDIYATAGAINKAVVEQFTATADASGQITIQFTGVKDNAKVSGIEILQGSSATPTPTPTSTPTPTPTPTLTPTPTSTLTPTPTPTSGATCSVQYVVTNQWTGGFGASVTINNTGSTPISGWTLGWTFANGQTITQLWNASYTQSGSTVSVTNVSYNGTIAPGGNANVGFNGSWNGSNPAPASFTLNGQACTTV</sequence>
<evidence type="ECO:0000256" key="7">
    <source>
        <dbReference type="ARBA" id="ARBA00023295"/>
    </source>
</evidence>
<dbReference type="OrthoDB" id="137373at2"/>
<feature type="domain" description="CBM2" evidence="12">
    <location>
        <begin position="535"/>
        <end position="645"/>
    </location>
</feature>
<evidence type="ECO:0000259" key="12">
    <source>
        <dbReference type="PROSITE" id="PS51173"/>
    </source>
</evidence>
<dbReference type="InterPro" id="IPR001919">
    <property type="entry name" value="CBD2"/>
</dbReference>
<evidence type="ECO:0000256" key="5">
    <source>
        <dbReference type="ARBA" id="ARBA00022801"/>
    </source>
</evidence>
<keyword evidence="7 10" id="KW-0326">Glycosidase</keyword>
<dbReference type="Pfam" id="PF11721">
    <property type="entry name" value="Malectin"/>
    <property type="match status" value="1"/>
</dbReference>
<feature type="region of interest" description="Disordered" evidence="11">
    <location>
        <begin position="500"/>
        <end position="537"/>
    </location>
</feature>
<protein>
    <recommendedName>
        <fullName evidence="10">Beta-xylanase</fullName>
        <ecNumber evidence="10">3.2.1.8</ecNumber>
    </recommendedName>
</protein>
<evidence type="ECO:0000256" key="2">
    <source>
        <dbReference type="ARBA" id="ARBA00007495"/>
    </source>
</evidence>
<evidence type="ECO:0000313" key="15">
    <source>
        <dbReference type="Proteomes" id="UP000322530"/>
    </source>
</evidence>
<evidence type="ECO:0000256" key="11">
    <source>
        <dbReference type="SAM" id="MobiDB-lite"/>
    </source>
</evidence>
<dbReference type="PROSITE" id="PS51760">
    <property type="entry name" value="GH10_2"/>
    <property type="match status" value="1"/>
</dbReference>
<dbReference type="PANTHER" id="PTHR31490:SF88">
    <property type="entry name" value="BETA-XYLANASE"/>
    <property type="match status" value="1"/>
</dbReference>
<dbReference type="EMBL" id="BIXY01000179">
    <property type="protein sequence ID" value="GCF11947.1"/>
    <property type="molecule type" value="Genomic_DNA"/>
</dbReference>
<dbReference type="PRINTS" id="PR00134">
    <property type="entry name" value="GLHYDRLASE10"/>
</dbReference>
<keyword evidence="3" id="KW-0858">Xylan degradation</keyword>
<dbReference type="Gene3D" id="2.60.120.430">
    <property type="entry name" value="Galactose-binding lectin"/>
    <property type="match status" value="1"/>
</dbReference>
<evidence type="ECO:0000313" key="14">
    <source>
        <dbReference type="EMBL" id="GCF11947.1"/>
    </source>
</evidence>
<name>A0A5A5TKG7_9CHLR</name>
<dbReference type="SUPFAM" id="SSF49384">
    <property type="entry name" value="Carbohydrate-binding domain"/>
    <property type="match status" value="1"/>
</dbReference>
<comment type="similarity">
    <text evidence="2 10">Belongs to the glycosyl hydrolase 10 (cellulase F) family.</text>
</comment>
<feature type="compositionally biased region" description="Pro residues" evidence="11">
    <location>
        <begin position="507"/>
        <end position="523"/>
    </location>
</feature>
<feature type="active site" description="Nucleophile" evidence="9">
    <location>
        <position position="267"/>
    </location>
</feature>
<dbReference type="Pfam" id="PF00553">
    <property type="entry name" value="CBM_2"/>
    <property type="match status" value="1"/>
</dbReference>
<evidence type="ECO:0000256" key="6">
    <source>
        <dbReference type="ARBA" id="ARBA00023277"/>
    </source>
</evidence>
<keyword evidence="6 10" id="KW-0119">Carbohydrate metabolism</keyword>
<comment type="caution">
    <text evidence="14">The sequence shown here is derived from an EMBL/GenBank/DDBJ whole genome shotgun (WGS) entry which is preliminary data.</text>
</comment>
<organism evidence="14 15">
    <name type="scientific">Dictyobacter arantiisoli</name>
    <dbReference type="NCBI Taxonomy" id="2014874"/>
    <lineage>
        <taxon>Bacteria</taxon>
        <taxon>Bacillati</taxon>
        <taxon>Chloroflexota</taxon>
        <taxon>Ktedonobacteria</taxon>
        <taxon>Ktedonobacterales</taxon>
        <taxon>Dictyobacteraceae</taxon>
        <taxon>Dictyobacter</taxon>
    </lineage>
</organism>
<dbReference type="SUPFAM" id="SSF51445">
    <property type="entry name" value="(Trans)glycosidases"/>
    <property type="match status" value="1"/>
</dbReference>
<proteinExistence type="inferred from homology"/>
<dbReference type="InterPro" id="IPR008965">
    <property type="entry name" value="CBM2/CBM3_carb-bd_dom_sf"/>
</dbReference>
<evidence type="ECO:0000256" key="10">
    <source>
        <dbReference type="RuleBase" id="RU361174"/>
    </source>
</evidence>
<dbReference type="AlphaFoldDB" id="A0A5A5TKG7"/>
<feature type="domain" description="GH10" evidence="13">
    <location>
        <begin position="32"/>
        <end position="333"/>
    </location>
</feature>
<dbReference type="Gene3D" id="2.60.40.290">
    <property type="match status" value="1"/>
</dbReference>
<evidence type="ECO:0000259" key="13">
    <source>
        <dbReference type="PROSITE" id="PS51760"/>
    </source>
</evidence>
<comment type="catalytic activity">
    <reaction evidence="1 10">
        <text>Endohydrolysis of (1-&gt;4)-beta-D-xylosidic linkages in xylans.</text>
        <dbReference type="EC" id="3.2.1.8"/>
    </reaction>
</comment>
<dbReference type="InterPro" id="IPR017853">
    <property type="entry name" value="GH"/>
</dbReference>
<accession>A0A5A5TKG7</accession>
<dbReference type="EC" id="3.2.1.8" evidence="10"/>
<dbReference type="Gene3D" id="3.20.20.80">
    <property type="entry name" value="Glycosidases"/>
    <property type="match status" value="1"/>
</dbReference>
<evidence type="ECO:0000256" key="1">
    <source>
        <dbReference type="ARBA" id="ARBA00000681"/>
    </source>
</evidence>
<dbReference type="InterPro" id="IPR012291">
    <property type="entry name" value="CBM2_carb-bd_dom_sf"/>
</dbReference>
<dbReference type="SMART" id="SM00633">
    <property type="entry name" value="Glyco_10"/>
    <property type="match status" value="1"/>
</dbReference>
<dbReference type="Proteomes" id="UP000322530">
    <property type="component" value="Unassembled WGS sequence"/>
</dbReference>
<dbReference type="InterPro" id="IPR044846">
    <property type="entry name" value="GH10"/>
</dbReference>
<keyword evidence="5 10" id="KW-0378">Hydrolase</keyword>
<dbReference type="GO" id="GO:0030247">
    <property type="term" value="F:polysaccharide binding"/>
    <property type="evidence" value="ECO:0007669"/>
    <property type="project" value="UniProtKB-UniRule"/>
</dbReference>
<evidence type="ECO:0000256" key="9">
    <source>
        <dbReference type="PROSITE-ProRule" id="PRU10061"/>
    </source>
</evidence>
<dbReference type="PROSITE" id="PS00591">
    <property type="entry name" value="GH10_1"/>
    <property type="match status" value="1"/>
</dbReference>
<evidence type="ECO:0000256" key="4">
    <source>
        <dbReference type="ARBA" id="ARBA00022729"/>
    </source>
</evidence>